<keyword evidence="3" id="KW-1185">Reference proteome</keyword>
<dbReference type="InterPro" id="IPR002575">
    <property type="entry name" value="Aminoglycoside_PTrfase"/>
</dbReference>
<reference evidence="3" key="1">
    <citation type="submission" date="2024-06" db="EMBL/GenBank/DDBJ databases">
        <title>Draft Genome Sequences of Epichloe bromicola Strains Isolated from Elymus ciliaris.</title>
        <authorList>
            <consortium name="Epichloe bromicola genome sequencing consortium"/>
            <person name="Miura A."/>
            <person name="Imano S."/>
            <person name="Ashida A."/>
            <person name="Sato I."/>
            <person name="Chiba S."/>
            <person name="Tanaka A."/>
            <person name="Camagna M."/>
            <person name="Takemoto D."/>
        </authorList>
    </citation>
    <scope>NUCLEOTIDE SEQUENCE [LARGE SCALE GENOMIC DNA]</scope>
    <source>
        <strain evidence="3">DP</strain>
    </source>
</reference>
<protein>
    <recommendedName>
        <fullName evidence="1">Aminoglycoside phosphotransferase domain-containing protein</fullName>
    </recommendedName>
</protein>
<comment type="caution">
    <text evidence="2">The sequence shown here is derived from an EMBL/GenBank/DDBJ whole genome shotgun (WGS) entry which is preliminary data.</text>
</comment>
<gene>
    <name evidence="2" type="primary">g6711</name>
    <name evidence="2" type="ORF">EsDP_00006711</name>
</gene>
<accession>A0ABQ0CYE1</accession>
<feature type="domain" description="Aminoglycoside phosphotransferase" evidence="1">
    <location>
        <begin position="46"/>
        <end position="233"/>
    </location>
</feature>
<dbReference type="InterPro" id="IPR051678">
    <property type="entry name" value="AGP_Transferase"/>
</dbReference>
<dbReference type="PANTHER" id="PTHR21310:SF58">
    <property type="entry name" value="AMINOGLYCOSIDE PHOSPHOTRANSFERASE DOMAIN-CONTAINING PROTEIN"/>
    <property type="match status" value="1"/>
</dbReference>
<dbReference type="CDD" id="cd05120">
    <property type="entry name" value="APH_ChoK_like"/>
    <property type="match status" value="1"/>
</dbReference>
<dbReference type="Pfam" id="PF01636">
    <property type="entry name" value="APH"/>
    <property type="match status" value="1"/>
</dbReference>
<name>A0ABQ0CYE1_9HYPO</name>
<evidence type="ECO:0000313" key="3">
    <source>
        <dbReference type="Proteomes" id="UP001562357"/>
    </source>
</evidence>
<evidence type="ECO:0000313" key="2">
    <source>
        <dbReference type="EMBL" id="GAB0138476.1"/>
    </source>
</evidence>
<sequence length="241" mass="26838">MSHSTDDGDLNDDMKQSTLAKQFGCAVTLIAPGVVMKWGSRVRPSEPEAMRLVQEHAPSVPLPTIYASWFGFSRDVAIGKLFMSFVPGERLDFYWDSFTDSAKERICHDIWGLVAKIRTIPCPAGLQDKFCCAADGSPSLDPLLGAGNDPCPPIHDDTSLRNQIFARYVRHNGLSYADGKNLPCILPRSDKSVFTHGDVAPRNIMVDKSGQILGLLDWEMAGWYPEYWEYANIMSPSRDHD</sequence>
<proteinExistence type="predicted"/>
<evidence type="ECO:0000259" key="1">
    <source>
        <dbReference type="Pfam" id="PF01636"/>
    </source>
</evidence>
<dbReference type="EMBL" id="BAAFGZ010000422">
    <property type="protein sequence ID" value="GAB0138476.1"/>
    <property type="molecule type" value="Genomic_DNA"/>
</dbReference>
<dbReference type="SUPFAM" id="SSF56112">
    <property type="entry name" value="Protein kinase-like (PK-like)"/>
    <property type="match status" value="1"/>
</dbReference>
<dbReference type="Proteomes" id="UP001562357">
    <property type="component" value="Unassembled WGS sequence"/>
</dbReference>
<organism evidence="2 3">
    <name type="scientific">Epichloe bromicola</name>
    <dbReference type="NCBI Taxonomy" id="79588"/>
    <lineage>
        <taxon>Eukaryota</taxon>
        <taxon>Fungi</taxon>
        <taxon>Dikarya</taxon>
        <taxon>Ascomycota</taxon>
        <taxon>Pezizomycotina</taxon>
        <taxon>Sordariomycetes</taxon>
        <taxon>Hypocreomycetidae</taxon>
        <taxon>Hypocreales</taxon>
        <taxon>Clavicipitaceae</taxon>
        <taxon>Epichloe</taxon>
    </lineage>
</organism>
<dbReference type="Gene3D" id="3.90.1200.10">
    <property type="match status" value="1"/>
</dbReference>
<dbReference type="InterPro" id="IPR011009">
    <property type="entry name" value="Kinase-like_dom_sf"/>
</dbReference>
<dbReference type="PANTHER" id="PTHR21310">
    <property type="entry name" value="AMINOGLYCOSIDE PHOSPHOTRANSFERASE-RELATED-RELATED"/>
    <property type="match status" value="1"/>
</dbReference>